<dbReference type="Proteomes" id="UP000055024">
    <property type="component" value="Unassembled WGS sequence"/>
</dbReference>
<organism evidence="2 3">
    <name type="scientific">Trichinella zimbabwensis</name>
    <dbReference type="NCBI Taxonomy" id="268475"/>
    <lineage>
        <taxon>Eukaryota</taxon>
        <taxon>Metazoa</taxon>
        <taxon>Ecdysozoa</taxon>
        <taxon>Nematoda</taxon>
        <taxon>Enoplea</taxon>
        <taxon>Dorylaimia</taxon>
        <taxon>Trichinellida</taxon>
        <taxon>Trichinellidae</taxon>
        <taxon>Trichinella</taxon>
    </lineage>
</organism>
<evidence type="ECO:0000313" key="3">
    <source>
        <dbReference type="Proteomes" id="UP000055024"/>
    </source>
</evidence>
<sequence length="141" mass="16268">MTNRRGITSPFRQIKTTNLHQLSELFYLFLCLSSSSSQDRTMSSTYMFFLTFSAAILYSACFKSAWWCSTAIAQEWRAVQSESNAIETKNSWFPVPCSKFLHKNLLTSLSPGSNRICSNIFEMSAWIPILNRRNLIRMSRI</sequence>
<protein>
    <submittedName>
        <fullName evidence="2">Uncharacterized protein</fullName>
    </submittedName>
</protein>
<reference evidence="2 3" key="1">
    <citation type="submission" date="2015-01" db="EMBL/GenBank/DDBJ databases">
        <title>Evolution of Trichinella species and genotypes.</title>
        <authorList>
            <person name="Korhonen P.K."/>
            <person name="Edoardo P."/>
            <person name="Giuseppe L.R."/>
            <person name="Gasser R.B."/>
        </authorList>
    </citation>
    <scope>NUCLEOTIDE SEQUENCE [LARGE SCALE GENOMIC DNA]</scope>
    <source>
        <strain evidence="2">ISS1029</strain>
    </source>
</reference>
<keyword evidence="3" id="KW-1185">Reference proteome</keyword>
<proteinExistence type="predicted"/>
<dbReference type="EMBL" id="JYDP01000008">
    <property type="protein sequence ID" value="KRZ17044.1"/>
    <property type="molecule type" value="Genomic_DNA"/>
</dbReference>
<evidence type="ECO:0000313" key="2">
    <source>
        <dbReference type="EMBL" id="KRZ17044.1"/>
    </source>
</evidence>
<feature type="transmembrane region" description="Helical" evidence="1">
    <location>
        <begin position="47"/>
        <end position="68"/>
    </location>
</feature>
<comment type="caution">
    <text evidence="2">The sequence shown here is derived from an EMBL/GenBank/DDBJ whole genome shotgun (WGS) entry which is preliminary data.</text>
</comment>
<gene>
    <name evidence="2" type="ORF">T11_10993</name>
</gene>
<name>A0A0V1I3V1_9BILA</name>
<keyword evidence="1" id="KW-0812">Transmembrane</keyword>
<keyword evidence="1" id="KW-0472">Membrane</keyword>
<keyword evidence="1" id="KW-1133">Transmembrane helix</keyword>
<evidence type="ECO:0000256" key="1">
    <source>
        <dbReference type="SAM" id="Phobius"/>
    </source>
</evidence>
<dbReference type="AlphaFoldDB" id="A0A0V1I3V1"/>
<accession>A0A0V1I3V1</accession>